<dbReference type="GeneID" id="29059434"/>
<accession>A0A192YA92</accession>
<gene>
    <name evidence="1" type="ORF">MP1_gp0243</name>
</gene>
<organism evidence="1 2">
    <name type="scientific">Morganella phage vB_MmoM_MP1</name>
    <dbReference type="NCBI Taxonomy" id="1852628"/>
    <lineage>
        <taxon>Viruses</taxon>
        <taxon>Duplodnaviria</taxon>
        <taxon>Heunggongvirae</taxon>
        <taxon>Uroviricota</taxon>
        <taxon>Caudoviricetes</taxon>
        <taxon>Pantevenvirales</taxon>
        <taxon>Straboviridae</taxon>
        <taxon>Gualtarvirus</taxon>
        <taxon>Gualtarvirus mp1</taxon>
    </lineage>
</organism>
<dbReference type="EMBL" id="KX078569">
    <property type="protein sequence ID" value="ANM46634.1"/>
    <property type="molecule type" value="Genomic_DNA"/>
</dbReference>
<dbReference type="RefSeq" id="YP_009280101.1">
    <property type="nucleotide sequence ID" value="NC_031020.1"/>
</dbReference>
<proteinExistence type="predicted"/>
<keyword evidence="2" id="KW-1185">Reference proteome</keyword>
<name>A0A192YA92_9CAUD</name>
<evidence type="ECO:0000313" key="1">
    <source>
        <dbReference type="EMBL" id="ANM46634.1"/>
    </source>
</evidence>
<evidence type="ECO:0000313" key="2">
    <source>
        <dbReference type="Proteomes" id="UP000203816"/>
    </source>
</evidence>
<sequence length="70" mass="7736">MSSSDIVGVVFNLSDCITTINALNYKGDMIVIEIWQDNKVIAEGQIEISNNKDVSKEDVLTSLKRTVYVG</sequence>
<dbReference type="KEGG" id="vg:29059434"/>
<dbReference type="Proteomes" id="UP000203816">
    <property type="component" value="Segment"/>
</dbReference>
<protein>
    <submittedName>
        <fullName evidence="1">Uncharacterized protein</fullName>
    </submittedName>
</protein>
<reference evidence="1 2" key="1">
    <citation type="submission" date="2016-04" db="EMBL/GenBank/DDBJ databases">
        <title>Comparative genomics of Morganella phages MP1 and MP2 define new clades among the T4 and T7-like Viruses.</title>
        <authorList>
            <person name="Pinto G."/>
            <person name="Oliveira A."/>
            <person name="Malgorzata L."/>
            <person name="Kropinski A."/>
            <person name="Azeredo J."/>
        </authorList>
    </citation>
    <scope>NUCLEOTIDE SEQUENCE [LARGE SCALE GENOMIC DNA]</scope>
</reference>